<evidence type="ECO:0000313" key="1">
    <source>
        <dbReference type="EMBL" id="CAD6547491.1"/>
    </source>
</evidence>
<evidence type="ECO:0000313" key="2">
    <source>
        <dbReference type="Proteomes" id="UP000598032"/>
    </source>
</evidence>
<sequence length="59" mass="6725">MQLTVNDPIRFHRFANNPFRKSEGGFATLRIQQTVDHSKLFAITFALDVCAAIFVADRK</sequence>
<name>A0ABM8NX44_9BURK</name>
<proteinExistence type="predicted"/>
<dbReference type="Proteomes" id="UP000598032">
    <property type="component" value="Unassembled WGS sequence"/>
</dbReference>
<accession>A0ABM8NX44</accession>
<protein>
    <submittedName>
        <fullName evidence="1">Uncharacterized protein</fullName>
    </submittedName>
</protein>
<organism evidence="1 2">
    <name type="scientific">Paraburkholderia metrosideri</name>
    <dbReference type="NCBI Taxonomy" id="580937"/>
    <lineage>
        <taxon>Bacteria</taxon>
        <taxon>Pseudomonadati</taxon>
        <taxon>Pseudomonadota</taxon>
        <taxon>Betaproteobacteria</taxon>
        <taxon>Burkholderiales</taxon>
        <taxon>Burkholderiaceae</taxon>
        <taxon>Paraburkholderia</taxon>
    </lineage>
</organism>
<gene>
    <name evidence="1" type="ORF">LMG28140_04488</name>
</gene>
<dbReference type="RefSeq" id="WP_201644434.1">
    <property type="nucleotide sequence ID" value="NZ_CAJHCP010000009.1"/>
</dbReference>
<reference evidence="1 2" key="1">
    <citation type="submission" date="2020-10" db="EMBL/GenBank/DDBJ databases">
        <authorList>
            <person name="Peeters C."/>
        </authorList>
    </citation>
    <scope>NUCLEOTIDE SEQUENCE [LARGE SCALE GENOMIC DNA]</scope>
    <source>
        <strain evidence="1 2">LMG 28140</strain>
    </source>
</reference>
<comment type="caution">
    <text evidence="1">The sequence shown here is derived from an EMBL/GenBank/DDBJ whole genome shotgun (WGS) entry which is preliminary data.</text>
</comment>
<dbReference type="EMBL" id="CAJHCP010000009">
    <property type="protein sequence ID" value="CAD6547491.1"/>
    <property type="molecule type" value="Genomic_DNA"/>
</dbReference>
<keyword evidence="2" id="KW-1185">Reference proteome</keyword>